<dbReference type="EMBL" id="JAMZEB010000004">
    <property type="protein sequence ID" value="MCP2365847.1"/>
    <property type="molecule type" value="Genomic_DNA"/>
</dbReference>
<comment type="caution">
    <text evidence="2">The sequence shown here is derived from an EMBL/GenBank/DDBJ whole genome shotgun (WGS) entry which is preliminary data.</text>
</comment>
<reference evidence="2" key="1">
    <citation type="submission" date="2022-06" db="EMBL/GenBank/DDBJ databases">
        <title>Sequencing the genomes of 1000 actinobacteria strains.</title>
        <authorList>
            <person name="Klenk H.-P."/>
        </authorList>
    </citation>
    <scope>NUCLEOTIDE SEQUENCE</scope>
    <source>
        <strain evidence="2">DSM 46694</strain>
    </source>
</reference>
<evidence type="ECO:0000313" key="2">
    <source>
        <dbReference type="EMBL" id="MCP2365847.1"/>
    </source>
</evidence>
<name>A0A9X2GXT1_9ACTN</name>
<dbReference type="Proteomes" id="UP001139648">
    <property type="component" value="Unassembled WGS sequence"/>
</dbReference>
<feature type="compositionally biased region" description="Low complexity" evidence="1">
    <location>
        <begin position="104"/>
        <end position="122"/>
    </location>
</feature>
<feature type="region of interest" description="Disordered" evidence="1">
    <location>
        <begin position="101"/>
        <end position="129"/>
    </location>
</feature>
<dbReference type="RefSeq" id="WP_253760428.1">
    <property type="nucleotide sequence ID" value="NZ_BAABKA010000019.1"/>
</dbReference>
<proteinExistence type="predicted"/>
<evidence type="ECO:0000256" key="1">
    <source>
        <dbReference type="SAM" id="MobiDB-lite"/>
    </source>
</evidence>
<dbReference type="AlphaFoldDB" id="A0A9X2GXT1"/>
<gene>
    <name evidence="2" type="ORF">HD597_012951</name>
</gene>
<organism evidence="2 3">
    <name type="scientific">Nonomuraea thailandensis</name>
    <dbReference type="NCBI Taxonomy" id="1188745"/>
    <lineage>
        <taxon>Bacteria</taxon>
        <taxon>Bacillati</taxon>
        <taxon>Actinomycetota</taxon>
        <taxon>Actinomycetes</taxon>
        <taxon>Streptosporangiales</taxon>
        <taxon>Streptosporangiaceae</taxon>
        <taxon>Nonomuraea</taxon>
    </lineage>
</organism>
<protein>
    <submittedName>
        <fullName evidence="2">Uncharacterized protein</fullName>
    </submittedName>
</protein>
<evidence type="ECO:0000313" key="3">
    <source>
        <dbReference type="Proteomes" id="UP001139648"/>
    </source>
</evidence>
<sequence>MAGGDAERVVAKVLTLSHARIQAINPLAIRVLNLLACFAPDNLPCSVLDALPETDPLQVGEALALLACYNLITLTPSPADLQPGQPRTWSAEDLVSRRTWSACTGSSRPSPCTSSPPTSTTTAAKPLRS</sequence>
<accession>A0A9X2GXT1</accession>
<keyword evidence="3" id="KW-1185">Reference proteome</keyword>